<dbReference type="InterPro" id="IPR012967">
    <property type="entry name" value="COMT_dimerisation"/>
</dbReference>
<feature type="domain" description="O-methyltransferase C-terminal" evidence="6">
    <location>
        <begin position="135"/>
        <end position="340"/>
    </location>
</feature>
<dbReference type="InterPro" id="IPR016461">
    <property type="entry name" value="COMT-like"/>
</dbReference>
<dbReference type="GO" id="GO:0008171">
    <property type="term" value="F:O-methyltransferase activity"/>
    <property type="evidence" value="ECO:0007669"/>
    <property type="project" value="InterPro"/>
</dbReference>
<evidence type="ECO:0000256" key="1">
    <source>
        <dbReference type="ARBA" id="ARBA00022603"/>
    </source>
</evidence>
<dbReference type="PIRSF" id="PIRSF005739">
    <property type="entry name" value="O-mtase"/>
    <property type="match status" value="1"/>
</dbReference>
<evidence type="ECO:0008006" key="10">
    <source>
        <dbReference type="Google" id="ProtNLM"/>
    </source>
</evidence>
<dbReference type="Pfam" id="PF00891">
    <property type="entry name" value="Methyltransf_2"/>
    <property type="match status" value="1"/>
</dbReference>
<dbReference type="PROSITE" id="PS51683">
    <property type="entry name" value="SAM_OMT_II"/>
    <property type="match status" value="1"/>
</dbReference>
<evidence type="ECO:0000256" key="4">
    <source>
        <dbReference type="ARBA" id="ARBA00038277"/>
    </source>
</evidence>
<feature type="domain" description="O-methyltransferase dimerisation" evidence="7">
    <location>
        <begin position="21"/>
        <end position="113"/>
    </location>
</feature>
<keyword evidence="9" id="KW-1185">Reference proteome</keyword>
<evidence type="ECO:0000256" key="5">
    <source>
        <dbReference type="PIRSR" id="PIRSR005739-1"/>
    </source>
</evidence>
<comment type="similarity">
    <text evidence="4">Belongs to the class I-like SAM-binding methyltransferase superfamily. Cation-independent O-methyltransferase family.</text>
</comment>
<dbReference type="SUPFAM" id="SSF53335">
    <property type="entry name" value="S-adenosyl-L-methionine-dependent methyltransferases"/>
    <property type="match status" value="1"/>
</dbReference>
<dbReference type="Proteomes" id="UP000323000">
    <property type="component" value="Chromosome 9"/>
</dbReference>
<evidence type="ECO:0000256" key="2">
    <source>
        <dbReference type="ARBA" id="ARBA00022679"/>
    </source>
</evidence>
<keyword evidence="3" id="KW-0949">S-adenosyl-L-methionine</keyword>
<dbReference type="GO" id="GO:0032259">
    <property type="term" value="P:methylation"/>
    <property type="evidence" value="ECO:0007669"/>
    <property type="project" value="UniProtKB-KW"/>
</dbReference>
<name>A0A5C7HE41_9ROSI</name>
<keyword evidence="1" id="KW-0489">Methyltransferase</keyword>
<accession>A0A5C7HE41</accession>
<evidence type="ECO:0000313" key="9">
    <source>
        <dbReference type="Proteomes" id="UP000323000"/>
    </source>
</evidence>
<gene>
    <name evidence="8" type="ORF">EZV62_020463</name>
</gene>
<dbReference type="OrthoDB" id="1606438at2759"/>
<dbReference type="Pfam" id="PF08100">
    <property type="entry name" value="Dimerisation"/>
    <property type="match status" value="1"/>
</dbReference>
<evidence type="ECO:0000256" key="3">
    <source>
        <dbReference type="ARBA" id="ARBA00022691"/>
    </source>
</evidence>
<evidence type="ECO:0000259" key="7">
    <source>
        <dbReference type="Pfam" id="PF08100"/>
    </source>
</evidence>
<dbReference type="InterPro" id="IPR036388">
    <property type="entry name" value="WH-like_DNA-bd_sf"/>
</dbReference>
<reference evidence="9" key="1">
    <citation type="journal article" date="2019" name="Gigascience">
        <title>De novo genome assembly of the endangered Acer yangbiense, a plant species with extremely small populations endemic to Yunnan Province, China.</title>
        <authorList>
            <person name="Yang J."/>
            <person name="Wariss H.M."/>
            <person name="Tao L."/>
            <person name="Zhang R."/>
            <person name="Yun Q."/>
            <person name="Hollingsworth P."/>
            <person name="Dao Z."/>
            <person name="Luo G."/>
            <person name="Guo H."/>
            <person name="Ma Y."/>
            <person name="Sun W."/>
        </authorList>
    </citation>
    <scope>NUCLEOTIDE SEQUENCE [LARGE SCALE GENOMIC DNA]</scope>
    <source>
        <strain evidence="9">cv. Malutang</strain>
    </source>
</reference>
<feature type="active site" description="Proton acceptor" evidence="5">
    <location>
        <position position="265"/>
    </location>
</feature>
<dbReference type="InterPro" id="IPR036390">
    <property type="entry name" value="WH_DNA-bd_sf"/>
</dbReference>
<sequence>MESVKEVDEEEGSLRGQAQVWQLMFGFADSMALKSAVELRLADIIHSHGGPITLSQIASGIDSSSPDIPYLARLMRMLVRKGIFTANDHPSSDSGDDHQTEYGLTHISKWLLHDSKLSLAPMVVMENNPWQLAPWHYLANCVKQGGIAFEKAHGCNMWDFASRNPEFNKIFNDGLASATKIVMTAFVPQYKDGFDTIRSLVDVGGGTGGAIAEIVKIYPHIKGINFDLPHVAATAPDYDGVSHVGGNMFESIPNGDAVFMKCILHDWGDEDCVKILKNCRKAIPEEGGKVVLVEIVVKEDSNKIFGDMDLVYDLLMFAHQNGGKERTEQQWKKLLQEGGFPRYNIIDIPDLTSIIEAYPL</sequence>
<keyword evidence="2" id="KW-0808">Transferase</keyword>
<dbReference type="EMBL" id="VAHF01000009">
    <property type="protein sequence ID" value="TXG55207.1"/>
    <property type="molecule type" value="Genomic_DNA"/>
</dbReference>
<dbReference type="GO" id="GO:0046983">
    <property type="term" value="F:protein dimerization activity"/>
    <property type="evidence" value="ECO:0007669"/>
    <property type="project" value="InterPro"/>
</dbReference>
<dbReference type="CDD" id="cd02440">
    <property type="entry name" value="AdoMet_MTases"/>
    <property type="match status" value="1"/>
</dbReference>
<dbReference type="FunFam" id="3.40.50.150:FF:000294">
    <property type="entry name" value="O-methyltransferase family protein"/>
    <property type="match status" value="1"/>
</dbReference>
<dbReference type="InterPro" id="IPR001077">
    <property type="entry name" value="COMT_C"/>
</dbReference>
<evidence type="ECO:0000259" key="6">
    <source>
        <dbReference type="Pfam" id="PF00891"/>
    </source>
</evidence>
<dbReference type="PANTHER" id="PTHR11746">
    <property type="entry name" value="O-METHYLTRANSFERASE"/>
    <property type="match status" value="1"/>
</dbReference>
<dbReference type="SUPFAM" id="SSF46785">
    <property type="entry name" value="Winged helix' DNA-binding domain"/>
    <property type="match status" value="1"/>
</dbReference>
<evidence type="ECO:0000313" key="8">
    <source>
        <dbReference type="EMBL" id="TXG55207.1"/>
    </source>
</evidence>
<dbReference type="Gene3D" id="3.40.50.150">
    <property type="entry name" value="Vaccinia Virus protein VP39"/>
    <property type="match status" value="1"/>
</dbReference>
<comment type="caution">
    <text evidence="8">The sequence shown here is derived from an EMBL/GenBank/DDBJ whole genome shotgun (WGS) entry which is preliminary data.</text>
</comment>
<dbReference type="InterPro" id="IPR029063">
    <property type="entry name" value="SAM-dependent_MTases_sf"/>
</dbReference>
<dbReference type="Gene3D" id="1.10.10.10">
    <property type="entry name" value="Winged helix-like DNA-binding domain superfamily/Winged helix DNA-binding domain"/>
    <property type="match status" value="1"/>
</dbReference>
<protein>
    <recommendedName>
        <fullName evidence="10">O-methyltransferase domain-containing protein</fullName>
    </recommendedName>
</protein>
<dbReference type="AlphaFoldDB" id="A0A5C7HE41"/>
<proteinExistence type="inferred from homology"/>
<organism evidence="8 9">
    <name type="scientific">Acer yangbiense</name>
    <dbReference type="NCBI Taxonomy" id="1000413"/>
    <lineage>
        <taxon>Eukaryota</taxon>
        <taxon>Viridiplantae</taxon>
        <taxon>Streptophyta</taxon>
        <taxon>Embryophyta</taxon>
        <taxon>Tracheophyta</taxon>
        <taxon>Spermatophyta</taxon>
        <taxon>Magnoliopsida</taxon>
        <taxon>eudicotyledons</taxon>
        <taxon>Gunneridae</taxon>
        <taxon>Pentapetalae</taxon>
        <taxon>rosids</taxon>
        <taxon>malvids</taxon>
        <taxon>Sapindales</taxon>
        <taxon>Sapindaceae</taxon>
        <taxon>Hippocastanoideae</taxon>
        <taxon>Acereae</taxon>
        <taxon>Acer</taxon>
    </lineage>
</organism>